<name>A0A9Q0RB35_ANAIG</name>
<dbReference type="EMBL" id="JAPDFW010000073">
    <property type="protein sequence ID" value="KAJ5073704.1"/>
    <property type="molecule type" value="Genomic_DNA"/>
</dbReference>
<keyword evidence="2" id="KW-0677">Repeat</keyword>
<evidence type="ECO:0000256" key="2">
    <source>
        <dbReference type="ARBA" id="ARBA00022737"/>
    </source>
</evidence>
<dbReference type="PROSITE" id="PS50082">
    <property type="entry name" value="WD_REPEATS_2"/>
    <property type="match status" value="2"/>
</dbReference>
<dbReference type="InterPro" id="IPR001680">
    <property type="entry name" value="WD40_rpt"/>
</dbReference>
<organism evidence="5 6">
    <name type="scientific">Anaeramoeba ignava</name>
    <name type="common">Anaerobic marine amoeba</name>
    <dbReference type="NCBI Taxonomy" id="1746090"/>
    <lineage>
        <taxon>Eukaryota</taxon>
        <taxon>Metamonada</taxon>
        <taxon>Anaeramoebidae</taxon>
        <taxon>Anaeramoeba</taxon>
    </lineage>
</organism>
<dbReference type="Proteomes" id="UP001149090">
    <property type="component" value="Unassembled WGS sequence"/>
</dbReference>
<dbReference type="InterPro" id="IPR045159">
    <property type="entry name" value="DCAF7-like"/>
</dbReference>
<dbReference type="InterPro" id="IPR019775">
    <property type="entry name" value="WD40_repeat_CS"/>
</dbReference>
<evidence type="ECO:0000256" key="3">
    <source>
        <dbReference type="PROSITE-ProRule" id="PRU00221"/>
    </source>
</evidence>
<feature type="region of interest" description="Disordered" evidence="4">
    <location>
        <begin position="1"/>
        <end position="30"/>
    </location>
</feature>
<proteinExistence type="predicted"/>
<reference evidence="5" key="1">
    <citation type="submission" date="2022-10" db="EMBL/GenBank/DDBJ databases">
        <title>Novel sulphate-reducing endosymbionts in the free-living metamonad Anaeramoeba.</title>
        <authorList>
            <person name="Jerlstrom-Hultqvist J."/>
            <person name="Cepicka I."/>
            <person name="Gallot-Lavallee L."/>
            <person name="Salas-Leiva D."/>
            <person name="Curtis B.A."/>
            <person name="Zahonova K."/>
            <person name="Pipaliya S."/>
            <person name="Dacks J."/>
            <person name="Roger A.J."/>
        </authorList>
    </citation>
    <scope>NUCLEOTIDE SEQUENCE</scope>
    <source>
        <strain evidence="5">BMAN</strain>
    </source>
</reference>
<dbReference type="InterPro" id="IPR015943">
    <property type="entry name" value="WD40/YVTN_repeat-like_dom_sf"/>
</dbReference>
<evidence type="ECO:0000313" key="5">
    <source>
        <dbReference type="EMBL" id="KAJ5073704.1"/>
    </source>
</evidence>
<dbReference type="SUPFAM" id="SSF50978">
    <property type="entry name" value="WD40 repeat-like"/>
    <property type="match status" value="1"/>
</dbReference>
<dbReference type="InterPro" id="IPR036322">
    <property type="entry name" value="WD40_repeat_dom_sf"/>
</dbReference>
<dbReference type="SMART" id="SM00320">
    <property type="entry name" value="WD40"/>
    <property type="match status" value="5"/>
</dbReference>
<dbReference type="AlphaFoldDB" id="A0A9Q0RB35"/>
<gene>
    <name evidence="5" type="ORF">M0811_08541</name>
</gene>
<accession>A0A9Q0RB35</accession>
<keyword evidence="1 3" id="KW-0853">WD repeat</keyword>
<dbReference type="PROSITE" id="PS00678">
    <property type="entry name" value="WD_REPEATS_1"/>
    <property type="match status" value="2"/>
</dbReference>
<dbReference type="OrthoDB" id="24670at2759"/>
<comment type="caution">
    <text evidence="5">The sequence shown here is derived from an EMBL/GenBank/DDBJ whole genome shotgun (WGS) entry which is preliminary data.</text>
</comment>
<dbReference type="PANTHER" id="PTHR19919">
    <property type="entry name" value="WD REPEAT CONTAINING PROTEIN"/>
    <property type="match status" value="1"/>
</dbReference>
<dbReference type="OMA" id="LDIRMPC"/>
<dbReference type="Pfam" id="PF00400">
    <property type="entry name" value="WD40"/>
    <property type="match status" value="2"/>
</dbReference>
<feature type="repeat" description="WD" evidence="3">
    <location>
        <begin position="135"/>
        <end position="177"/>
    </location>
</feature>
<feature type="repeat" description="WD" evidence="3">
    <location>
        <begin position="268"/>
        <end position="304"/>
    </location>
</feature>
<evidence type="ECO:0000313" key="6">
    <source>
        <dbReference type="Proteomes" id="UP001149090"/>
    </source>
</evidence>
<dbReference type="PROSITE" id="PS50294">
    <property type="entry name" value="WD_REPEATS_REGION"/>
    <property type="match status" value="1"/>
</dbReference>
<keyword evidence="6" id="KW-1185">Reference proteome</keyword>
<protein>
    <submittedName>
        <fullName evidence="5">Wd repeat containing protein</fullName>
    </submittedName>
</protein>
<dbReference type="Gene3D" id="2.130.10.10">
    <property type="entry name" value="YVTN repeat-like/Quinoprotein amine dehydrogenase"/>
    <property type="match status" value="1"/>
</dbReference>
<evidence type="ECO:0000256" key="1">
    <source>
        <dbReference type="ARBA" id="ARBA00022574"/>
    </source>
</evidence>
<sequence length="348" mass="39670">MKFPDSDPSIIDSTESGSDDESQHEKKTEPTLTYHAPWQVYGLSWCEKPDTFTLAIGSYTEQLKNQMQIIDFNEENQQFSVVSTFEQFYPPTKIKWIPHIANTPNLLASTSDSLRLWESKDDNVELRCEMKSNPSMEHSAPLTSFDWSKQDPRIIGTSSIDTTCIIWDIETQTTTTQIIAHDKEVYDIAFFGGNNSVFGSVGADGSFRMFDLRRLEHSTIMYESANFNPIARLAWNNRDFFYVALILLDQQKVEILDIRSPSLPIATLDRHEDSVNAISWAPHSSCHICSCGDDSQVYIWDISTIPNPIEDPFLRYFSNSPINQIEWSPSNNEWIAIASDSTVQALRI</sequence>
<evidence type="ECO:0000256" key="4">
    <source>
        <dbReference type="SAM" id="MobiDB-lite"/>
    </source>
</evidence>